<dbReference type="Proteomes" id="UP000234505">
    <property type="component" value="Unassembled WGS sequence"/>
</dbReference>
<name>A0A2J4R7Q4_9ENTR</name>
<protein>
    <submittedName>
        <fullName evidence="2">Uncharacterized protein</fullName>
    </submittedName>
</protein>
<feature type="transmembrane region" description="Helical" evidence="1">
    <location>
        <begin position="629"/>
        <end position="649"/>
    </location>
</feature>
<dbReference type="AlphaFoldDB" id="A0A2J4R7Q4"/>
<gene>
    <name evidence="2" type="ORF">CWN50_13905</name>
</gene>
<reference evidence="2 3" key="2">
    <citation type="submission" date="2018-01" db="EMBL/GenBank/DDBJ databases">
        <title>Genomic study of Klebsiella pneumoniae.</title>
        <authorList>
            <person name="Yang Y."/>
            <person name="Bicalho R."/>
        </authorList>
    </citation>
    <scope>NUCLEOTIDE SEQUENCE [LARGE SCALE GENOMIC DNA]</scope>
    <source>
        <strain evidence="2 3">A11</strain>
    </source>
</reference>
<reference evidence="2 3" key="1">
    <citation type="submission" date="2017-11" db="EMBL/GenBank/DDBJ databases">
        <authorList>
            <person name="Han C.G."/>
        </authorList>
    </citation>
    <scope>NUCLEOTIDE SEQUENCE [LARGE SCALE GENOMIC DNA]</scope>
    <source>
        <strain evidence="2 3">A11</strain>
    </source>
</reference>
<dbReference type="RefSeq" id="WP_128350113.1">
    <property type="nucleotide sequence ID" value="NZ_CP056136.1"/>
</dbReference>
<evidence type="ECO:0000313" key="2">
    <source>
        <dbReference type="EMBL" id="PLL39356.1"/>
    </source>
</evidence>
<accession>A0A2J4R7Q4</accession>
<proteinExistence type="predicted"/>
<dbReference type="SUPFAM" id="SSF52540">
    <property type="entry name" value="P-loop containing nucleoside triphosphate hydrolases"/>
    <property type="match status" value="1"/>
</dbReference>
<keyword evidence="1" id="KW-1133">Transmembrane helix</keyword>
<comment type="caution">
    <text evidence="2">The sequence shown here is derived from an EMBL/GenBank/DDBJ whole genome shotgun (WGS) entry which is preliminary data.</text>
</comment>
<dbReference type="Gene3D" id="3.40.50.300">
    <property type="entry name" value="P-loop containing nucleotide triphosphate hydrolases"/>
    <property type="match status" value="2"/>
</dbReference>
<dbReference type="InterPro" id="IPR027417">
    <property type="entry name" value="P-loop_NTPase"/>
</dbReference>
<sequence length="729" mass="82006">MTSDEALPERLYHRLLQHVSTLFDSLAHNSEDPMLASAQEQARMKLNAIKAAINHAIDELRHNAEHKTFTIAFYGETNAGKSTLIETLRILFKESSKQAQREQFIALQQQSGLSEETLQALEAEISACREQHGRVQLDIDQTIERHDKWQQDHLLQEASLVTRIAQIKADANFLQRLFNFLRKLPEEKALLQLQTCTANLSAQRDTDLRPLYQLSETIEAQLATESLRHTTILNNLYLLAAYEDGSIIGDGRSDFTRQTQEYEFEQNGQAFKLLDVPGIEGDESKVCEQVNIAVKRAHAVFYVTAKATPPQTGDGSRPGTLEKIKAQLGDQTEVWTVYNKRVTNPLALQKPALVSTDERAALGDLDRIMSEQLGDHYRRSITLCALPAFYATATCLVPRSTAATSRNKFLDAFDPDTLMDKTGVGQFSELLTQQLVTNVQEKIRHSNLNKVKKVLINVCAGIKTLQTDIFAPLAAQLDDEAQTAQHQFDMAFKSLKARLRATGEESISIFEEAVRTQIYGHIKRDINNDQFKEALEQLLKEENSNLQHQLPKVLDKQITRFQSDVSDIIKRFEVHARELMEGYSQVTKIRITSEFELKIDIDNGISLWGLLGGLAAAGLMIWNPVAWPLMALSGLGIFINLIKAVWGFFDTDYKKSQQRKAADTNLKKASDAIRKTFADTLVQALPPLQKTLVQIEHSLKQPAVQARHINQTLDVAHLGLKKMACDLTD</sequence>
<evidence type="ECO:0000313" key="3">
    <source>
        <dbReference type="Proteomes" id="UP000234505"/>
    </source>
</evidence>
<evidence type="ECO:0000256" key="1">
    <source>
        <dbReference type="SAM" id="Phobius"/>
    </source>
</evidence>
<keyword evidence="1" id="KW-0812">Transmembrane</keyword>
<keyword evidence="1" id="KW-0472">Membrane</keyword>
<organism evidence="2 3">
    <name type="scientific">Klebsiella michiganensis</name>
    <dbReference type="NCBI Taxonomy" id="1134687"/>
    <lineage>
        <taxon>Bacteria</taxon>
        <taxon>Pseudomonadati</taxon>
        <taxon>Pseudomonadota</taxon>
        <taxon>Gammaproteobacteria</taxon>
        <taxon>Enterobacterales</taxon>
        <taxon>Enterobacteriaceae</taxon>
        <taxon>Klebsiella/Raoultella group</taxon>
        <taxon>Klebsiella</taxon>
    </lineage>
</organism>
<dbReference type="EMBL" id="PIDS01000422">
    <property type="protein sequence ID" value="PLL39356.1"/>
    <property type="molecule type" value="Genomic_DNA"/>
</dbReference>